<dbReference type="KEGG" id="sfiy:F0344_19655"/>
<gene>
    <name evidence="1" type="ORF">F0344_19655</name>
</gene>
<evidence type="ECO:0000313" key="1">
    <source>
        <dbReference type="EMBL" id="QNE76544.1"/>
    </source>
</evidence>
<keyword evidence="2" id="KW-1185">Reference proteome</keyword>
<sequence>MLEHRPFNWFDVLHLHHVEFDDLPTLKSVLSECARFRRRVIFTAHDISPVFSGRIDYHRKLRALVNARVPFVCLTEASGAEIRRRFGNQVETVTIPHGYVVPPNAVPRHRPPGSGHARYFLFGSLRDNRDITTVLYNWRFGRHQHDTSLSMLLRAPGYINLQQEHDRWAALLATAVAEPRLQVDVLPFPTDEEVAETASGCDALILPYRWGSHSGQLELAFDLGLVPVASAVGYLRDQYRCHTGVIDEPVWFDWSDGAEYAYGARFLTALDEVAERLRKGHHLAPTKEFSEHRIKEHAAIMATYLEVYTRPWT</sequence>
<protein>
    <recommendedName>
        <fullName evidence="3">Glycosyltransferase</fullName>
    </recommendedName>
</protein>
<accession>A0A7G7BMH9</accession>
<reference evidence="2" key="1">
    <citation type="submission" date="2019-10" db="EMBL/GenBank/DDBJ databases">
        <title>Antimicrobial potential of Antarctic Bacteria.</title>
        <authorList>
            <person name="Benaud N."/>
            <person name="Edwards R.J."/>
            <person name="Ferrari B.C."/>
        </authorList>
    </citation>
    <scope>NUCLEOTIDE SEQUENCE [LARGE SCALE GENOMIC DNA]</scope>
    <source>
        <strain evidence="2">NBSH44</strain>
    </source>
</reference>
<evidence type="ECO:0008006" key="3">
    <source>
        <dbReference type="Google" id="ProtNLM"/>
    </source>
</evidence>
<dbReference type="RefSeq" id="WP_185300013.1">
    <property type="nucleotide sequence ID" value="NZ_CP045702.1"/>
</dbReference>
<organism evidence="1 2">
    <name type="scientific">Streptomyces finlayi</name>
    <dbReference type="NCBI Taxonomy" id="67296"/>
    <lineage>
        <taxon>Bacteria</taxon>
        <taxon>Bacillati</taxon>
        <taxon>Actinomycetota</taxon>
        <taxon>Actinomycetes</taxon>
        <taxon>Kitasatosporales</taxon>
        <taxon>Streptomycetaceae</taxon>
        <taxon>Streptomyces</taxon>
    </lineage>
</organism>
<dbReference type="Proteomes" id="UP000515307">
    <property type="component" value="Chromosome"/>
</dbReference>
<name>A0A7G7BMH9_9ACTN</name>
<dbReference type="SUPFAM" id="SSF53756">
    <property type="entry name" value="UDP-Glycosyltransferase/glycogen phosphorylase"/>
    <property type="match status" value="1"/>
</dbReference>
<proteinExistence type="predicted"/>
<dbReference type="EMBL" id="CP045702">
    <property type="protein sequence ID" value="QNE76544.1"/>
    <property type="molecule type" value="Genomic_DNA"/>
</dbReference>
<evidence type="ECO:0000313" key="2">
    <source>
        <dbReference type="Proteomes" id="UP000515307"/>
    </source>
</evidence>
<dbReference type="AlphaFoldDB" id="A0A7G7BMH9"/>